<dbReference type="OrthoDB" id="5981687at2759"/>
<dbReference type="KEGG" id="sre:PTSG_11326"/>
<proteinExistence type="predicted"/>
<sequence length="161" mass="18204">MSGTVEEVRAAADRVLRDHLLGSKLYDTLTLDQFKALFPQKYRSSPLVDDIYDLLLQRRDEVRQVVEANIQGFVDNINLSRQVPNLTLADAIALLKSINEKHQLELAHERARLQELEKRLSQQLAWMDGPHAKALAQLSRAVDLDAAKDVHRTLVGLLESS</sequence>
<gene>
    <name evidence="1" type="ORF">PTSG_11326</name>
</gene>
<dbReference type="InterPro" id="IPR018565">
    <property type="entry name" value="Nkp2/Cnl2"/>
</dbReference>
<dbReference type="InParanoid" id="F2UT30"/>
<dbReference type="PANTHER" id="PTHR28064">
    <property type="entry name" value="INNER KINETOCHORE SUBUNIT NKP2"/>
    <property type="match status" value="1"/>
</dbReference>
<dbReference type="Pfam" id="PF09447">
    <property type="entry name" value="Cnl2_NKP2"/>
    <property type="match status" value="1"/>
</dbReference>
<keyword evidence="2" id="KW-1185">Reference proteome</keyword>
<accession>F2UT30</accession>
<organism evidence="2">
    <name type="scientific">Salpingoeca rosetta (strain ATCC 50818 / BSB-021)</name>
    <dbReference type="NCBI Taxonomy" id="946362"/>
    <lineage>
        <taxon>Eukaryota</taxon>
        <taxon>Choanoflagellata</taxon>
        <taxon>Craspedida</taxon>
        <taxon>Salpingoecidae</taxon>
        <taxon>Salpingoeca</taxon>
    </lineage>
</organism>
<name>F2UT30_SALR5</name>
<dbReference type="GeneID" id="16068210"/>
<dbReference type="PANTHER" id="PTHR28064:SF1">
    <property type="entry name" value="INNER KINETOCHORE SUBUNIT NKP2"/>
    <property type="match status" value="1"/>
</dbReference>
<reference evidence="1" key="1">
    <citation type="submission" date="2009-08" db="EMBL/GenBank/DDBJ databases">
        <title>Annotation of Salpingoeca rosetta.</title>
        <authorList>
            <consortium name="The Broad Institute Genome Sequencing Platform"/>
            <person name="Russ C."/>
            <person name="Cuomo C."/>
            <person name="Burger G."/>
            <person name="Gray M.W."/>
            <person name="Holland P.W.H."/>
            <person name="King N."/>
            <person name="Lang F.B.F."/>
            <person name="Roger A.J."/>
            <person name="Ruiz-Trillo I."/>
            <person name="Young S.K."/>
            <person name="Zeng Q."/>
            <person name="Gargeya S."/>
            <person name="Alvarado L."/>
            <person name="Berlin A."/>
            <person name="Chapman S.B."/>
            <person name="Chen Z."/>
            <person name="Freedman E."/>
            <person name="Gellesch M."/>
            <person name="Goldberg J."/>
            <person name="Griggs A."/>
            <person name="Gujja S."/>
            <person name="Heilman E."/>
            <person name="Heiman D."/>
            <person name="Howarth C."/>
            <person name="Mehta T."/>
            <person name="Neiman D."/>
            <person name="Pearson M."/>
            <person name="Roberts A."/>
            <person name="Saif S."/>
            <person name="Shea T."/>
            <person name="Shenoy N."/>
            <person name="Sisk P."/>
            <person name="Stolte C."/>
            <person name="Sykes S."/>
            <person name="White J."/>
            <person name="Yandava C."/>
            <person name="Haas B."/>
            <person name="Nusbaum C."/>
            <person name="Birren B."/>
        </authorList>
    </citation>
    <scope>NUCLEOTIDE SEQUENCE [LARGE SCALE GENOMIC DNA]</scope>
    <source>
        <strain evidence="1">ATCC 50818</strain>
    </source>
</reference>
<dbReference type="Proteomes" id="UP000007799">
    <property type="component" value="Unassembled WGS sequence"/>
</dbReference>
<dbReference type="GO" id="GO:0007059">
    <property type="term" value="P:chromosome segregation"/>
    <property type="evidence" value="ECO:0007669"/>
    <property type="project" value="TreeGrafter"/>
</dbReference>
<dbReference type="RefSeq" id="XP_004987685.1">
    <property type="nucleotide sequence ID" value="XM_004987628.1"/>
</dbReference>
<dbReference type="AlphaFoldDB" id="F2UT30"/>
<dbReference type="EMBL" id="GL832997">
    <property type="protein sequence ID" value="EGD81289.1"/>
    <property type="molecule type" value="Genomic_DNA"/>
</dbReference>
<evidence type="ECO:0000313" key="1">
    <source>
        <dbReference type="EMBL" id="EGD81289.1"/>
    </source>
</evidence>
<dbReference type="GO" id="GO:0031511">
    <property type="term" value="C:Mis6-Sim4 complex"/>
    <property type="evidence" value="ECO:0007669"/>
    <property type="project" value="TreeGrafter"/>
</dbReference>
<protein>
    <submittedName>
        <fullName evidence="1">Uncharacterized protein</fullName>
    </submittedName>
</protein>
<evidence type="ECO:0000313" key="2">
    <source>
        <dbReference type="Proteomes" id="UP000007799"/>
    </source>
</evidence>